<feature type="region of interest" description="Disordered" evidence="1">
    <location>
        <begin position="1"/>
        <end position="149"/>
    </location>
</feature>
<evidence type="ECO:0000313" key="3">
    <source>
        <dbReference type="Proteomes" id="UP000800200"/>
    </source>
</evidence>
<dbReference type="OrthoDB" id="10418917at2759"/>
<evidence type="ECO:0000313" key="2">
    <source>
        <dbReference type="EMBL" id="KAF2185543.1"/>
    </source>
</evidence>
<organism evidence="2 3">
    <name type="scientific">Zopfia rhizophila CBS 207.26</name>
    <dbReference type="NCBI Taxonomy" id="1314779"/>
    <lineage>
        <taxon>Eukaryota</taxon>
        <taxon>Fungi</taxon>
        <taxon>Dikarya</taxon>
        <taxon>Ascomycota</taxon>
        <taxon>Pezizomycotina</taxon>
        <taxon>Dothideomycetes</taxon>
        <taxon>Dothideomycetes incertae sedis</taxon>
        <taxon>Zopfiaceae</taxon>
        <taxon>Zopfia</taxon>
    </lineage>
</organism>
<dbReference type="EMBL" id="ML994633">
    <property type="protein sequence ID" value="KAF2185543.1"/>
    <property type="molecule type" value="Genomic_DNA"/>
</dbReference>
<gene>
    <name evidence="2" type="ORF">K469DRAFT_161607</name>
</gene>
<evidence type="ECO:0000256" key="1">
    <source>
        <dbReference type="SAM" id="MobiDB-lite"/>
    </source>
</evidence>
<sequence>MARSLSRPRPRSSSPAQRKRQRISGGRDSSVPTSPPRTTALVDKLFSQSLPNENLDTPDDPLHSPRTSEPLQSTSPQASPNQSQNIGNPDDPPHLPRKPRSKTSKPAQVPLWPKRKHPDISKSQVTKRRNAYKAKWSEPPQKPAKGTTMPYKLQVLSWFFGNQISERRREEGGEQPVARCYTCKSHGTKMPSAEDAPDGTEVRECAPCGCDFAVC</sequence>
<name>A0A6A6E2Y3_9PEZI</name>
<dbReference type="AlphaFoldDB" id="A0A6A6E2Y3"/>
<feature type="compositionally biased region" description="Polar residues" evidence="1">
    <location>
        <begin position="65"/>
        <end position="87"/>
    </location>
</feature>
<protein>
    <submittedName>
        <fullName evidence="2">Uncharacterized protein</fullName>
    </submittedName>
</protein>
<feature type="compositionally biased region" description="Polar residues" evidence="1">
    <location>
        <begin position="46"/>
        <end position="55"/>
    </location>
</feature>
<keyword evidence="3" id="KW-1185">Reference proteome</keyword>
<reference evidence="2" key="1">
    <citation type="journal article" date="2020" name="Stud. Mycol.">
        <title>101 Dothideomycetes genomes: a test case for predicting lifestyles and emergence of pathogens.</title>
        <authorList>
            <person name="Haridas S."/>
            <person name="Albert R."/>
            <person name="Binder M."/>
            <person name="Bloem J."/>
            <person name="Labutti K."/>
            <person name="Salamov A."/>
            <person name="Andreopoulos B."/>
            <person name="Baker S."/>
            <person name="Barry K."/>
            <person name="Bills G."/>
            <person name="Bluhm B."/>
            <person name="Cannon C."/>
            <person name="Castanera R."/>
            <person name="Culley D."/>
            <person name="Daum C."/>
            <person name="Ezra D."/>
            <person name="Gonzalez J."/>
            <person name="Henrissat B."/>
            <person name="Kuo A."/>
            <person name="Liang C."/>
            <person name="Lipzen A."/>
            <person name="Lutzoni F."/>
            <person name="Magnuson J."/>
            <person name="Mondo S."/>
            <person name="Nolan M."/>
            <person name="Ohm R."/>
            <person name="Pangilinan J."/>
            <person name="Park H.-J."/>
            <person name="Ramirez L."/>
            <person name="Alfaro M."/>
            <person name="Sun H."/>
            <person name="Tritt A."/>
            <person name="Yoshinaga Y."/>
            <person name="Zwiers L.-H."/>
            <person name="Turgeon B."/>
            <person name="Goodwin S."/>
            <person name="Spatafora J."/>
            <person name="Crous P."/>
            <person name="Grigoriev I."/>
        </authorList>
    </citation>
    <scope>NUCLEOTIDE SEQUENCE</scope>
    <source>
        <strain evidence="2">CBS 207.26</strain>
    </source>
</reference>
<proteinExistence type="predicted"/>
<feature type="compositionally biased region" description="Basic residues" evidence="1">
    <location>
        <begin position="1"/>
        <end position="10"/>
    </location>
</feature>
<dbReference type="Proteomes" id="UP000800200">
    <property type="component" value="Unassembled WGS sequence"/>
</dbReference>
<accession>A0A6A6E2Y3</accession>